<feature type="signal peptide" evidence="1">
    <location>
        <begin position="1"/>
        <end position="19"/>
    </location>
</feature>
<proteinExistence type="predicted"/>
<evidence type="ECO:0000313" key="4">
    <source>
        <dbReference type="Proteomes" id="UP000266327"/>
    </source>
</evidence>
<dbReference type="Pfam" id="PF03412">
    <property type="entry name" value="Peptidase_C39"/>
    <property type="match status" value="1"/>
</dbReference>
<evidence type="ECO:0000259" key="2">
    <source>
        <dbReference type="PROSITE" id="PS50990"/>
    </source>
</evidence>
<sequence>MIRLALFVCGMLAASLADAAKLHFSGIGGGYSVPVTSMKESRFSSTLRQQYDFSCGSAAIATLLTHQYGVPVTEEMVFQTMYEHGDQAKIRREGFSLLDMKRYLAAYGFTADGFTQPLDKLVEAGLPAIVLINDKGYHHFVVVKGLRDGRVLIGDPATGTRAVERASFEASWVNRVLFVIHNRQEQARFNLVADWGAAPRAPLAAGVRREGLESVTLPKFGSTDF</sequence>
<evidence type="ECO:0000313" key="3">
    <source>
        <dbReference type="EMBL" id="RJG02981.1"/>
    </source>
</evidence>
<dbReference type="Gene3D" id="3.90.70.10">
    <property type="entry name" value="Cysteine proteinases"/>
    <property type="match status" value="1"/>
</dbReference>
<dbReference type="GO" id="GO:0005524">
    <property type="term" value="F:ATP binding"/>
    <property type="evidence" value="ECO:0007669"/>
    <property type="project" value="InterPro"/>
</dbReference>
<name>A0A3A3G4W6_9BURK</name>
<dbReference type="PROSITE" id="PS50990">
    <property type="entry name" value="PEPTIDASE_C39"/>
    <property type="match status" value="1"/>
</dbReference>
<dbReference type="CDD" id="cd02423">
    <property type="entry name" value="Peptidase_C39G"/>
    <property type="match status" value="1"/>
</dbReference>
<dbReference type="InterPro" id="IPR005074">
    <property type="entry name" value="Peptidase_C39"/>
</dbReference>
<dbReference type="AlphaFoldDB" id="A0A3A3G4W6"/>
<comment type="caution">
    <text evidence="3">The sequence shown here is derived from an EMBL/GenBank/DDBJ whole genome shotgun (WGS) entry which is preliminary data.</text>
</comment>
<protein>
    <submittedName>
        <fullName evidence="3">Peptidase C39</fullName>
    </submittedName>
</protein>
<reference evidence="4" key="1">
    <citation type="submission" date="2018-09" db="EMBL/GenBank/DDBJ databases">
        <authorList>
            <person name="Zhu H."/>
        </authorList>
    </citation>
    <scope>NUCLEOTIDE SEQUENCE [LARGE SCALE GENOMIC DNA]</scope>
    <source>
        <strain evidence="4">K1S02-23</strain>
    </source>
</reference>
<keyword evidence="4" id="KW-1185">Reference proteome</keyword>
<accession>A0A3A3G4W6</accession>
<dbReference type="Proteomes" id="UP000266327">
    <property type="component" value="Unassembled WGS sequence"/>
</dbReference>
<feature type="chain" id="PRO_5017226432" evidence="1">
    <location>
        <begin position="20"/>
        <end position="225"/>
    </location>
</feature>
<organism evidence="3 4">
    <name type="scientific">Noviherbaspirillum sedimenti</name>
    <dbReference type="NCBI Taxonomy" id="2320865"/>
    <lineage>
        <taxon>Bacteria</taxon>
        <taxon>Pseudomonadati</taxon>
        <taxon>Pseudomonadota</taxon>
        <taxon>Betaproteobacteria</taxon>
        <taxon>Burkholderiales</taxon>
        <taxon>Oxalobacteraceae</taxon>
        <taxon>Noviherbaspirillum</taxon>
    </lineage>
</organism>
<evidence type="ECO:0000256" key="1">
    <source>
        <dbReference type="SAM" id="SignalP"/>
    </source>
</evidence>
<dbReference type="GO" id="GO:0006508">
    <property type="term" value="P:proteolysis"/>
    <property type="evidence" value="ECO:0007669"/>
    <property type="project" value="InterPro"/>
</dbReference>
<dbReference type="GO" id="GO:0008233">
    <property type="term" value="F:peptidase activity"/>
    <property type="evidence" value="ECO:0007669"/>
    <property type="project" value="InterPro"/>
</dbReference>
<dbReference type="EMBL" id="QYUQ01000002">
    <property type="protein sequence ID" value="RJG02981.1"/>
    <property type="molecule type" value="Genomic_DNA"/>
</dbReference>
<gene>
    <name evidence="3" type="ORF">D3878_16475</name>
</gene>
<keyword evidence="1" id="KW-0732">Signal</keyword>
<dbReference type="OrthoDB" id="13401at2"/>
<feature type="domain" description="Peptidase C39" evidence="2">
    <location>
        <begin position="49"/>
        <end position="179"/>
    </location>
</feature>
<dbReference type="GO" id="GO:0016020">
    <property type="term" value="C:membrane"/>
    <property type="evidence" value="ECO:0007669"/>
    <property type="project" value="InterPro"/>
</dbReference>